<dbReference type="Proteomes" id="UP001157114">
    <property type="component" value="Unassembled WGS sequence"/>
</dbReference>
<comment type="caution">
    <text evidence="4">The sequence shown here is derived from an EMBL/GenBank/DDBJ whole genome shotgun (WGS) entry which is preliminary data.</text>
</comment>
<protein>
    <recommendedName>
        <fullName evidence="6">H-type small acid-soluble spore protein</fullName>
    </recommendedName>
</protein>
<evidence type="ECO:0000256" key="1">
    <source>
        <dbReference type="ARBA" id="ARBA00004288"/>
    </source>
</evidence>
<evidence type="ECO:0000313" key="4">
    <source>
        <dbReference type="EMBL" id="GLX67577.1"/>
    </source>
</evidence>
<dbReference type="RefSeq" id="WP_284238332.1">
    <property type="nucleotide sequence ID" value="NZ_BSSQ01000008.1"/>
</dbReference>
<name>A0ABQ6GD72_9BACL</name>
<evidence type="ECO:0000313" key="5">
    <source>
        <dbReference type="Proteomes" id="UP001157114"/>
    </source>
</evidence>
<evidence type="ECO:0008006" key="6">
    <source>
        <dbReference type="Google" id="ProtNLM"/>
    </source>
</evidence>
<reference evidence="4 5" key="1">
    <citation type="submission" date="2023-03" db="EMBL/GenBank/DDBJ databases">
        <title>Draft genome sequence of the bacteria which degrade cell wall of Tricholomamatutake.</title>
        <authorList>
            <person name="Konishi Y."/>
            <person name="Fukuta Y."/>
            <person name="Shirasaka N."/>
        </authorList>
    </citation>
    <scope>NUCLEOTIDE SEQUENCE [LARGE SCALE GENOMIC DNA]</scope>
    <source>
        <strain evidence="5">mu1</strain>
    </source>
</reference>
<dbReference type="InterPro" id="IPR012610">
    <property type="entry name" value="SASP_SspH"/>
</dbReference>
<evidence type="ECO:0000256" key="2">
    <source>
        <dbReference type="ARBA" id="ARBA00006573"/>
    </source>
</evidence>
<dbReference type="Pfam" id="PF08141">
    <property type="entry name" value="SspH"/>
    <property type="match status" value="1"/>
</dbReference>
<keyword evidence="3" id="KW-0749">Sporulation</keyword>
<dbReference type="HAMAP" id="MF_00667">
    <property type="entry name" value="SspH"/>
    <property type="match status" value="1"/>
</dbReference>
<comment type="subcellular location">
    <subcellularLocation>
        <location evidence="1">Spore core</location>
    </subcellularLocation>
</comment>
<keyword evidence="5" id="KW-1185">Reference proteome</keyword>
<gene>
    <name evidence="4" type="ORF">MU1_19220</name>
</gene>
<comment type="similarity">
    <text evidence="2">Belongs to the SspH family.</text>
</comment>
<accession>A0ABQ6GD72</accession>
<sequence length="69" mass="7703">MEVNRAKEIAESPDIQVISYLGIPVFIESVNMEAGTAIIHTLDSPDEEQSVPLDVLEEEFNDEVDLPFI</sequence>
<dbReference type="EMBL" id="BSSQ01000008">
    <property type="protein sequence ID" value="GLX67577.1"/>
    <property type="molecule type" value="Genomic_DNA"/>
</dbReference>
<evidence type="ECO:0000256" key="3">
    <source>
        <dbReference type="ARBA" id="ARBA00022969"/>
    </source>
</evidence>
<dbReference type="NCBIfam" id="TIGR02861">
    <property type="entry name" value="SASP_H"/>
    <property type="match status" value="1"/>
</dbReference>
<organism evidence="4 5">
    <name type="scientific">Paenibacillus glycanilyticus</name>
    <dbReference type="NCBI Taxonomy" id="126569"/>
    <lineage>
        <taxon>Bacteria</taxon>
        <taxon>Bacillati</taxon>
        <taxon>Bacillota</taxon>
        <taxon>Bacilli</taxon>
        <taxon>Bacillales</taxon>
        <taxon>Paenibacillaceae</taxon>
        <taxon>Paenibacillus</taxon>
    </lineage>
</organism>
<proteinExistence type="inferred from homology"/>